<evidence type="ECO:0000256" key="1">
    <source>
        <dbReference type="ARBA" id="ARBA00006153"/>
    </source>
</evidence>
<dbReference type="InterPro" id="IPR002933">
    <property type="entry name" value="Peptidase_M20"/>
</dbReference>
<comment type="similarity">
    <text evidence="1">Belongs to the peptidase M20 family.</text>
</comment>
<gene>
    <name evidence="5" type="ORF">KB1_23040</name>
</gene>
<keyword evidence="2 5" id="KW-0378">Hydrolase</keyword>
<dbReference type="SUPFAM" id="SSF55031">
    <property type="entry name" value="Bacterial exopeptidase dimerisation domain"/>
    <property type="match status" value="1"/>
</dbReference>
<comment type="cofactor">
    <cofactor evidence="3">
        <name>Zn(2+)</name>
        <dbReference type="ChEBI" id="CHEBI:29105"/>
    </cofactor>
    <text evidence="3">Binds 2 Zn(2+) ions per subunit.</text>
</comment>
<dbReference type="EMBL" id="AP024747">
    <property type="protein sequence ID" value="BCY26314.1"/>
    <property type="molecule type" value="Genomic_DNA"/>
</dbReference>
<evidence type="ECO:0000256" key="2">
    <source>
        <dbReference type="ARBA" id="ARBA00022801"/>
    </source>
</evidence>
<dbReference type="NCBIfam" id="NF006770">
    <property type="entry name" value="PRK09290.1-4"/>
    <property type="match status" value="1"/>
</dbReference>
<dbReference type="PANTHER" id="PTHR32494">
    <property type="entry name" value="ALLANTOATE DEIMINASE-RELATED"/>
    <property type="match status" value="1"/>
</dbReference>
<feature type="binding site" evidence="4">
    <location>
        <position position="270"/>
    </location>
    <ligand>
        <name>allantoate</name>
        <dbReference type="ChEBI" id="CHEBI:17536"/>
    </ligand>
</feature>
<dbReference type="GO" id="GO:0016813">
    <property type="term" value="F:hydrolase activity, acting on carbon-nitrogen (but not peptide) bonds, in linear amidines"/>
    <property type="evidence" value="ECO:0007669"/>
    <property type="project" value="InterPro"/>
</dbReference>
<dbReference type="Proteomes" id="UP000825072">
    <property type="component" value="Chromosome 1"/>
</dbReference>
<dbReference type="SUPFAM" id="SSF53187">
    <property type="entry name" value="Zn-dependent exopeptidases"/>
    <property type="match status" value="1"/>
</dbReference>
<evidence type="ECO:0000313" key="6">
    <source>
        <dbReference type="Proteomes" id="UP000825072"/>
    </source>
</evidence>
<proteinExistence type="inferred from homology"/>
<accession>A0AAD1KRH2</accession>
<dbReference type="AlphaFoldDB" id="A0AAD1KRH2"/>
<dbReference type="RefSeq" id="WP_002528185.1">
    <property type="nucleotide sequence ID" value="NZ_AP024747.1"/>
</dbReference>
<reference evidence="5" key="1">
    <citation type="submission" date="2021-06" db="EMBL/GenBank/DDBJ databases">
        <title>Genome sequence of Cutibacterium modestum strain KB17-24694.</title>
        <authorList>
            <person name="Dekio I."/>
            <person name="Asahina A."/>
            <person name="Nishida M."/>
        </authorList>
    </citation>
    <scope>NUCLEOTIDE SEQUENCE</scope>
    <source>
        <strain evidence="5">KB17-24694</strain>
    </source>
</reference>
<dbReference type="GO" id="GO:0046872">
    <property type="term" value="F:metal ion binding"/>
    <property type="evidence" value="ECO:0007669"/>
    <property type="project" value="UniProtKB-KW"/>
</dbReference>
<feature type="binding site" evidence="3">
    <location>
        <position position="123"/>
    </location>
    <ligand>
        <name>Zn(2+)</name>
        <dbReference type="ChEBI" id="CHEBI:29105"/>
        <label>2</label>
    </ligand>
</feature>
<dbReference type="InterPro" id="IPR010158">
    <property type="entry name" value="Amidase_Cbmase"/>
</dbReference>
<feature type="binding site" evidence="3">
    <location>
        <position position="88"/>
    </location>
    <ligand>
        <name>Zn(2+)</name>
        <dbReference type="ChEBI" id="CHEBI:29105"/>
        <label>2</label>
    </ligand>
</feature>
<organism evidence="5 6">
    <name type="scientific">Cutibacterium modestum</name>
    <dbReference type="NCBI Taxonomy" id="2559073"/>
    <lineage>
        <taxon>Bacteria</taxon>
        <taxon>Bacillati</taxon>
        <taxon>Actinomycetota</taxon>
        <taxon>Actinomycetes</taxon>
        <taxon>Propionibacteriales</taxon>
        <taxon>Propionibacteriaceae</taxon>
        <taxon>Cutibacterium</taxon>
    </lineage>
</organism>
<feature type="binding site" evidence="4">
    <location>
        <position position="212"/>
    </location>
    <ligand>
        <name>allantoate</name>
        <dbReference type="ChEBI" id="CHEBI:17536"/>
    </ligand>
</feature>
<dbReference type="PIRSF" id="PIRSF001235">
    <property type="entry name" value="Amidase_carbamoylase"/>
    <property type="match status" value="1"/>
</dbReference>
<evidence type="ECO:0000256" key="4">
    <source>
        <dbReference type="PIRSR" id="PIRSR001235-2"/>
    </source>
</evidence>
<dbReference type="GeneID" id="92881473"/>
<evidence type="ECO:0000256" key="3">
    <source>
        <dbReference type="PIRSR" id="PIRSR001235-1"/>
    </source>
</evidence>
<dbReference type="InterPro" id="IPR036264">
    <property type="entry name" value="Bact_exopeptidase_dim_dom"/>
</dbReference>
<feature type="binding site" evidence="3">
    <location>
        <position position="88"/>
    </location>
    <ligand>
        <name>Zn(2+)</name>
        <dbReference type="ChEBI" id="CHEBI:29105"/>
        <label>1</label>
    </ligand>
</feature>
<sequence>MTTTWTAASLLAETAEIGRNEDGSYSRFCLRPEEVALREWFVAKATELGLAIVTDMNANIWVWWGTPGPNAVLTGSHLDSVPGGGAYDGPLGVVSSLVAVAKMQQSGVMPSKPFAVIAMADEEGARFGMPCLGSRLASGKLSKADAHALVARDGQSLPDAWREAGLDPDLIEPDDVLLQAACFIELHVEQGRGLADLGHQVAIATAVRPHGRWRAEFTGQGNHAGTTLIPDRHDPVIPVAQTVLAAREAAEREGCVATVGRINVEPGGTNVIASVATMWLDCRAEESQTVTKVVEGIQQTSQAAADKHGCQVVWTRESWTDRTAFDLCARMLEILGTDTPQLSTGAGHDAATLATTMPTGMLFVRNPTGASHCPAESASDADCDAGVEALQAVLEELVQ</sequence>
<protein>
    <submittedName>
        <fullName evidence="5">Zn-dependent hydrolase</fullName>
    </submittedName>
</protein>
<dbReference type="Pfam" id="PF01546">
    <property type="entry name" value="Peptidase_M20"/>
    <property type="match status" value="1"/>
</dbReference>
<keyword evidence="3" id="KW-0862">Zinc</keyword>
<keyword evidence="3" id="KW-0479">Metal-binding</keyword>
<feature type="binding site" evidence="3">
    <location>
        <position position="187"/>
    </location>
    <ligand>
        <name>Zn(2+)</name>
        <dbReference type="ChEBI" id="CHEBI:29105"/>
        <label>1</label>
    </ligand>
</feature>
<feature type="binding site" evidence="3">
    <location>
        <position position="77"/>
    </location>
    <ligand>
        <name>Zn(2+)</name>
        <dbReference type="ChEBI" id="CHEBI:29105"/>
        <label>1</label>
    </ligand>
</feature>
<name>A0AAD1KRH2_9ACTN</name>
<dbReference type="PANTHER" id="PTHR32494:SF5">
    <property type="entry name" value="ALLANTOATE AMIDOHYDROLASE"/>
    <property type="match status" value="1"/>
</dbReference>
<feature type="binding site" evidence="4">
    <location>
        <position position="283"/>
    </location>
    <ligand>
        <name>allantoate</name>
        <dbReference type="ChEBI" id="CHEBI:17536"/>
    </ligand>
</feature>
<feature type="binding site" evidence="3">
    <location>
        <position position="372"/>
    </location>
    <ligand>
        <name>Zn(2+)</name>
        <dbReference type="ChEBI" id="CHEBI:29105"/>
        <label>2</label>
    </ligand>
</feature>
<evidence type="ECO:0000313" key="5">
    <source>
        <dbReference type="EMBL" id="BCY26314.1"/>
    </source>
</evidence>
<dbReference type="NCBIfam" id="TIGR01879">
    <property type="entry name" value="hydantase"/>
    <property type="match status" value="1"/>
</dbReference>
<dbReference type="Gene3D" id="3.30.70.360">
    <property type="match status" value="1"/>
</dbReference>
<dbReference type="Gene3D" id="3.40.630.10">
    <property type="entry name" value="Zn peptidases"/>
    <property type="match status" value="1"/>
</dbReference>